<reference evidence="1" key="2">
    <citation type="submission" date="2021-04" db="EMBL/GenBank/DDBJ databases">
        <authorList>
            <person name="Dong X."/>
        </authorList>
    </citation>
    <scope>NUCLEOTIDE SEQUENCE</scope>
    <source>
        <strain evidence="1">ZWT</strain>
    </source>
</reference>
<dbReference type="EMBL" id="JAGSOJ010000005">
    <property type="protein sequence ID" value="MCM1992338.1"/>
    <property type="molecule type" value="Genomic_DNA"/>
</dbReference>
<proteinExistence type="predicted"/>
<evidence type="ECO:0000313" key="1">
    <source>
        <dbReference type="EMBL" id="MCM1992338.1"/>
    </source>
</evidence>
<dbReference type="GO" id="GO:0047429">
    <property type="term" value="F:nucleoside triphosphate diphosphatase activity"/>
    <property type="evidence" value="ECO:0007669"/>
    <property type="project" value="InterPro"/>
</dbReference>
<organism evidence="1 2">
    <name type="scientific">Oceanirhabdus seepicola</name>
    <dbReference type="NCBI Taxonomy" id="2828781"/>
    <lineage>
        <taxon>Bacteria</taxon>
        <taxon>Bacillati</taxon>
        <taxon>Bacillota</taxon>
        <taxon>Clostridia</taxon>
        <taxon>Eubacteriales</taxon>
        <taxon>Clostridiaceae</taxon>
        <taxon>Oceanirhabdus</taxon>
    </lineage>
</organism>
<dbReference type="GO" id="GO:0009143">
    <property type="term" value="P:nucleoside triphosphate catabolic process"/>
    <property type="evidence" value="ECO:0007669"/>
    <property type="project" value="InterPro"/>
</dbReference>
<dbReference type="InterPro" id="IPR025984">
    <property type="entry name" value="DCTPP"/>
</dbReference>
<comment type="caution">
    <text evidence="1">The sequence shown here is derived from an EMBL/GenBank/DDBJ whole genome shotgun (WGS) entry which is preliminary data.</text>
</comment>
<reference evidence="1" key="1">
    <citation type="journal article" date="2021" name="mSystems">
        <title>Bacteria and Archaea Synergistically Convert Glycine Betaine to Biogenic Methane in the Formosa Cold Seep of the South China Sea.</title>
        <authorList>
            <person name="Li L."/>
            <person name="Zhang W."/>
            <person name="Zhang S."/>
            <person name="Song L."/>
            <person name="Sun Q."/>
            <person name="Zhang H."/>
            <person name="Xiang H."/>
            <person name="Dong X."/>
        </authorList>
    </citation>
    <scope>NUCLEOTIDE SEQUENCE</scope>
    <source>
        <strain evidence="1">ZWT</strain>
    </source>
</reference>
<sequence>MRKEDLNIMASVSLIENLKADLISIIGDLFKLLAKGSNIAQDSILECISGAVIVLYLLANRLGYSPYNVDECVKSKLKDGIMEHDIIEKEGKDLSKLLKHFEEK</sequence>
<dbReference type="AlphaFoldDB" id="A0A9J6P673"/>
<accession>A0A9J6P673</accession>
<dbReference type="Proteomes" id="UP001056429">
    <property type="component" value="Unassembled WGS sequence"/>
</dbReference>
<gene>
    <name evidence="1" type="ORF">KDK92_21705</name>
</gene>
<protein>
    <submittedName>
        <fullName evidence="1">MazG-like family protein</fullName>
    </submittedName>
</protein>
<name>A0A9J6P673_9CLOT</name>
<keyword evidence="2" id="KW-1185">Reference proteome</keyword>
<evidence type="ECO:0000313" key="2">
    <source>
        <dbReference type="Proteomes" id="UP001056429"/>
    </source>
</evidence>
<dbReference type="RefSeq" id="WP_250861495.1">
    <property type="nucleotide sequence ID" value="NZ_JAGSOJ010000005.1"/>
</dbReference>
<dbReference type="Pfam" id="PF12643">
    <property type="entry name" value="MazG-like"/>
    <property type="match status" value="1"/>
</dbReference>